<reference evidence="4 5" key="1">
    <citation type="submission" date="2019-06" db="EMBL/GenBank/DDBJ databases">
        <title>WGS assembly of Gossypium darwinii.</title>
        <authorList>
            <person name="Chen Z.J."/>
            <person name="Sreedasyam A."/>
            <person name="Ando A."/>
            <person name="Song Q."/>
            <person name="De L."/>
            <person name="Hulse-Kemp A."/>
            <person name="Ding M."/>
            <person name="Ye W."/>
            <person name="Kirkbride R."/>
            <person name="Jenkins J."/>
            <person name="Plott C."/>
            <person name="Lovell J."/>
            <person name="Lin Y.-M."/>
            <person name="Vaughn R."/>
            <person name="Liu B."/>
            <person name="Li W."/>
            <person name="Simpson S."/>
            <person name="Scheffler B."/>
            <person name="Saski C."/>
            <person name="Grover C."/>
            <person name="Hu G."/>
            <person name="Conover J."/>
            <person name="Carlson J."/>
            <person name="Shu S."/>
            <person name="Boston L."/>
            <person name="Williams M."/>
            <person name="Peterson D."/>
            <person name="Mcgee K."/>
            <person name="Jones D."/>
            <person name="Wendel J."/>
            <person name="Stelly D."/>
            <person name="Grimwood J."/>
            <person name="Schmutz J."/>
        </authorList>
    </citation>
    <scope>NUCLEOTIDE SEQUENCE [LARGE SCALE GENOMIC DNA]</scope>
    <source>
        <strain evidence="4">1808015.09</strain>
    </source>
</reference>
<dbReference type="InterPro" id="IPR002885">
    <property type="entry name" value="PPR_rpt"/>
</dbReference>
<gene>
    <name evidence="4" type="ORF">ES288_A01G184700v1</name>
</gene>
<feature type="repeat" description="PPR" evidence="2">
    <location>
        <begin position="153"/>
        <end position="187"/>
    </location>
</feature>
<sequence length="287" mass="32215">MRFEKLRYDIGVGSMEVKEECCEMTIHANCKLQICELYKTMSSVKRIQVHCRVISLGFGLTLFIGSSLMNLHLHMGLDNVALKLFDQLPDRHFNLISWDSIIPAYSETDVLSDTLELVKRMHFCVEEGDTLFGRQSQCFVTKIGGYSTLPIPNVFCFTSIINGYAQNEMGREGVSLLEAMVHQGLIPDEVTSLRVLSGCNHAGLAKEGKLVFNLMKSFYGICPERSYFACMIYVIVGLAGLLCETEEQTPGGVNSVRHLRFRVIVDLLFHPTENLGTTLELVPLLFT</sequence>
<evidence type="ECO:0000256" key="3">
    <source>
        <dbReference type="SAM" id="Phobius"/>
    </source>
</evidence>
<dbReference type="AlphaFoldDB" id="A0A5D2HMS4"/>
<evidence type="ECO:0000313" key="5">
    <source>
        <dbReference type="Proteomes" id="UP000323506"/>
    </source>
</evidence>
<dbReference type="PROSITE" id="PS51375">
    <property type="entry name" value="PPR"/>
    <property type="match status" value="1"/>
</dbReference>
<organism evidence="4 5">
    <name type="scientific">Gossypium darwinii</name>
    <name type="common">Darwin's cotton</name>
    <name type="synonym">Gossypium barbadense var. darwinii</name>
    <dbReference type="NCBI Taxonomy" id="34276"/>
    <lineage>
        <taxon>Eukaryota</taxon>
        <taxon>Viridiplantae</taxon>
        <taxon>Streptophyta</taxon>
        <taxon>Embryophyta</taxon>
        <taxon>Tracheophyta</taxon>
        <taxon>Spermatophyta</taxon>
        <taxon>Magnoliopsida</taxon>
        <taxon>eudicotyledons</taxon>
        <taxon>Gunneridae</taxon>
        <taxon>Pentapetalae</taxon>
        <taxon>rosids</taxon>
        <taxon>malvids</taxon>
        <taxon>Malvales</taxon>
        <taxon>Malvaceae</taxon>
        <taxon>Malvoideae</taxon>
        <taxon>Gossypium</taxon>
    </lineage>
</organism>
<dbReference type="PANTHER" id="PTHR47926:SF442">
    <property type="entry name" value="PUTATIVE-RELATED"/>
    <property type="match status" value="1"/>
</dbReference>
<evidence type="ECO:0008006" key="6">
    <source>
        <dbReference type="Google" id="ProtNLM"/>
    </source>
</evidence>
<proteinExistence type="predicted"/>
<dbReference type="InterPro" id="IPR011990">
    <property type="entry name" value="TPR-like_helical_dom_sf"/>
</dbReference>
<dbReference type="Pfam" id="PF13041">
    <property type="entry name" value="PPR_2"/>
    <property type="match status" value="1"/>
</dbReference>
<dbReference type="GO" id="GO:0009451">
    <property type="term" value="P:RNA modification"/>
    <property type="evidence" value="ECO:0007669"/>
    <property type="project" value="InterPro"/>
</dbReference>
<dbReference type="PANTHER" id="PTHR47926">
    <property type="entry name" value="PENTATRICOPEPTIDE REPEAT-CONTAINING PROTEIN"/>
    <property type="match status" value="1"/>
</dbReference>
<keyword evidence="5" id="KW-1185">Reference proteome</keyword>
<evidence type="ECO:0000313" key="4">
    <source>
        <dbReference type="EMBL" id="TYH31595.1"/>
    </source>
</evidence>
<dbReference type="InterPro" id="IPR046960">
    <property type="entry name" value="PPR_At4g14850-like_plant"/>
</dbReference>
<keyword evidence="3" id="KW-0472">Membrane</keyword>
<dbReference type="Gene3D" id="1.25.40.10">
    <property type="entry name" value="Tetratricopeptide repeat domain"/>
    <property type="match status" value="2"/>
</dbReference>
<dbReference type="NCBIfam" id="TIGR00756">
    <property type="entry name" value="PPR"/>
    <property type="match status" value="1"/>
</dbReference>
<feature type="transmembrane region" description="Helical" evidence="3">
    <location>
        <begin position="49"/>
        <end position="69"/>
    </location>
</feature>
<dbReference type="GO" id="GO:0003723">
    <property type="term" value="F:RNA binding"/>
    <property type="evidence" value="ECO:0007669"/>
    <property type="project" value="InterPro"/>
</dbReference>
<keyword evidence="3" id="KW-1133">Transmembrane helix</keyword>
<accession>A0A5D2HMS4</accession>
<keyword evidence="3" id="KW-0812">Transmembrane</keyword>
<evidence type="ECO:0000256" key="1">
    <source>
        <dbReference type="ARBA" id="ARBA00022737"/>
    </source>
</evidence>
<protein>
    <recommendedName>
        <fullName evidence="6">Pentatricopeptide repeat-containing protein</fullName>
    </recommendedName>
</protein>
<name>A0A5D2HMS4_GOSDA</name>
<dbReference type="Proteomes" id="UP000323506">
    <property type="component" value="Chromosome A01"/>
</dbReference>
<dbReference type="EMBL" id="CM017688">
    <property type="protein sequence ID" value="TYH31595.1"/>
    <property type="molecule type" value="Genomic_DNA"/>
</dbReference>
<evidence type="ECO:0000256" key="2">
    <source>
        <dbReference type="PROSITE-ProRule" id="PRU00708"/>
    </source>
</evidence>
<keyword evidence="1" id="KW-0677">Repeat</keyword>